<dbReference type="GO" id="GO:0016787">
    <property type="term" value="F:hydrolase activity"/>
    <property type="evidence" value="ECO:0007669"/>
    <property type="project" value="UniProtKB-KW"/>
</dbReference>
<evidence type="ECO:0000259" key="1">
    <source>
        <dbReference type="Pfam" id="PF12146"/>
    </source>
</evidence>
<name>A0A948TK67_9LACO</name>
<dbReference type="Proteomes" id="UP000777303">
    <property type="component" value="Unassembled WGS sequence"/>
</dbReference>
<reference evidence="2" key="2">
    <citation type="submission" date="2021-04" db="EMBL/GenBank/DDBJ databases">
        <authorList>
            <person name="Gilroy R."/>
        </authorList>
    </citation>
    <scope>NUCLEOTIDE SEQUENCE</scope>
    <source>
        <strain evidence="2">F6-6636</strain>
    </source>
</reference>
<dbReference type="AlphaFoldDB" id="A0A948TK67"/>
<dbReference type="Pfam" id="PF12146">
    <property type="entry name" value="Hydrolase_4"/>
    <property type="match status" value="1"/>
</dbReference>
<evidence type="ECO:0000313" key="2">
    <source>
        <dbReference type="EMBL" id="MBU3851981.1"/>
    </source>
</evidence>
<dbReference type="PANTHER" id="PTHR43358">
    <property type="entry name" value="ALPHA/BETA-HYDROLASE"/>
    <property type="match status" value="1"/>
</dbReference>
<comment type="caution">
    <text evidence="2">The sequence shown here is derived from an EMBL/GenBank/DDBJ whole genome shotgun (WGS) entry which is preliminary data.</text>
</comment>
<keyword evidence="2" id="KW-0378">Hydrolase</keyword>
<protein>
    <submittedName>
        <fullName evidence="2">Alpha/beta hydrolase</fullName>
    </submittedName>
</protein>
<evidence type="ECO:0000313" key="3">
    <source>
        <dbReference type="Proteomes" id="UP000777303"/>
    </source>
</evidence>
<dbReference type="SUPFAM" id="SSF53474">
    <property type="entry name" value="alpha/beta-Hydrolases"/>
    <property type="match status" value="1"/>
</dbReference>
<proteinExistence type="predicted"/>
<dbReference type="InterPro" id="IPR052920">
    <property type="entry name" value="DNA-binding_regulatory"/>
</dbReference>
<gene>
    <name evidence="2" type="ORF">H9901_04710</name>
</gene>
<dbReference type="EMBL" id="JAHLFS010000058">
    <property type="protein sequence ID" value="MBU3851981.1"/>
    <property type="molecule type" value="Genomic_DNA"/>
</dbReference>
<dbReference type="InterPro" id="IPR022742">
    <property type="entry name" value="Hydrolase_4"/>
</dbReference>
<dbReference type="InterPro" id="IPR029058">
    <property type="entry name" value="AB_hydrolase_fold"/>
</dbReference>
<dbReference type="PANTHER" id="PTHR43358:SF4">
    <property type="entry name" value="ALPHA_BETA HYDROLASE FOLD-1 DOMAIN-CONTAINING PROTEIN"/>
    <property type="match status" value="1"/>
</dbReference>
<dbReference type="Gene3D" id="3.40.50.1820">
    <property type="entry name" value="alpha/beta hydrolase"/>
    <property type="match status" value="1"/>
</dbReference>
<sequence length="316" mass="36357">MEKDVKEFLKYAGLTVTTLGALDCAITKWLYKFAFQRVAEVPQPAADKMKYQNDYYHYVDWLHQQDIETWQLHANDPHNKVVATWVPKPGSNKAVIVSHGYKGTGETMANFAHMFNELGYNVLLPDDRGQGRSSGKYLNFGWIDRIDYVDWIYRIIARLGENCEIILHGVSMGGATVELTAGEELPTNVKAIIADCGYSNLEDEMGYLLNTEFHLPKHPFLELASLINKQKLGFYLRDVAPERELQKNHRPILFIHGERDVYVPTQMSRINYNNNAGPKRLWIVPSAVHAESFWINPYHYQTHVARFLEDVAQQRV</sequence>
<organism evidence="2 3">
    <name type="scientific">Candidatus Paralactobacillus gallistercoris</name>
    <dbReference type="NCBI Taxonomy" id="2838724"/>
    <lineage>
        <taxon>Bacteria</taxon>
        <taxon>Bacillati</taxon>
        <taxon>Bacillota</taxon>
        <taxon>Bacilli</taxon>
        <taxon>Lactobacillales</taxon>
        <taxon>Lactobacillaceae</taxon>
        <taxon>Lactobacillus</taxon>
    </lineage>
</organism>
<accession>A0A948TK67</accession>
<feature type="domain" description="Serine aminopeptidase S33" evidence="1">
    <location>
        <begin position="92"/>
        <end position="194"/>
    </location>
</feature>
<reference evidence="2" key="1">
    <citation type="journal article" date="2021" name="PeerJ">
        <title>Extensive microbial diversity within the chicken gut microbiome revealed by metagenomics and culture.</title>
        <authorList>
            <person name="Gilroy R."/>
            <person name="Ravi A."/>
            <person name="Getino M."/>
            <person name="Pursley I."/>
            <person name="Horton D.L."/>
            <person name="Alikhan N.F."/>
            <person name="Baker D."/>
            <person name="Gharbi K."/>
            <person name="Hall N."/>
            <person name="Watson M."/>
            <person name="Adriaenssens E.M."/>
            <person name="Foster-Nyarko E."/>
            <person name="Jarju S."/>
            <person name="Secka A."/>
            <person name="Antonio M."/>
            <person name="Oren A."/>
            <person name="Chaudhuri R.R."/>
            <person name="La Ragione R."/>
            <person name="Hildebrand F."/>
            <person name="Pallen M.J."/>
        </authorList>
    </citation>
    <scope>NUCLEOTIDE SEQUENCE</scope>
    <source>
        <strain evidence="2">F6-6636</strain>
    </source>
</reference>